<keyword evidence="2" id="KW-1185">Reference proteome</keyword>
<evidence type="ECO:0000313" key="1">
    <source>
        <dbReference type="EnsemblMetazoa" id="PPA43375.1"/>
    </source>
</evidence>
<evidence type="ECO:0000313" key="2">
    <source>
        <dbReference type="Proteomes" id="UP000005239"/>
    </source>
</evidence>
<reference evidence="2" key="1">
    <citation type="journal article" date="2008" name="Nat. Genet.">
        <title>The Pristionchus pacificus genome provides a unique perspective on nematode lifestyle and parasitism.</title>
        <authorList>
            <person name="Dieterich C."/>
            <person name="Clifton S.W."/>
            <person name="Schuster L.N."/>
            <person name="Chinwalla A."/>
            <person name="Delehaunty K."/>
            <person name="Dinkelacker I."/>
            <person name="Fulton L."/>
            <person name="Fulton R."/>
            <person name="Godfrey J."/>
            <person name="Minx P."/>
            <person name="Mitreva M."/>
            <person name="Roeseler W."/>
            <person name="Tian H."/>
            <person name="Witte H."/>
            <person name="Yang S.P."/>
            <person name="Wilson R.K."/>
            <person name="Sommer R.J."/>
        </authorList>
    </citation>
    <scope>NUCLEOTIDE SEQUENCE [LARGE SCALE GENOMIC DNA]</scope>
    <source>
        <strain evidence="2">PS312</strain>
    </source>
</reference>
<dbReference type="Proteomes" id="UP000005239">
    <property type="component" value="Unassembled WGS sequence"/>
</dbReference>
<accession>A0A8R1UXW9</accession>
<protein>
    <submittedName>
        <fullName evidence="1">Uncharacterized protein</fullName>
    </submittedName>
</protein>
<dbReference type="AlphaFoldDB" id="A0A2A6BUM9"/>
<name>A0A2A6BUM9_PRIPA</name>
<accession>A0A2A6BUM9</accession>
<proteinExistence type="predicted"/>
<dbReference type="EnsemblMetazoa" id="PPA43375.1">
    <property type="protein sequence ID" value="PPA43375.1"/>
    <property type="gene ID" value="WBGene00281744"/>
</dbReference>
<sequence>MSMFIVIAGLITVLWAQSISYHSAFCTSFLENNSSESMKPKYVKMVENLNNDTTLKAQIRRATKFIKNNWKDLYGIDRKFLVEPHIESARQRVESRRRIVDHLNKLLTELKPKIEKLLWDTDAAEKHDVANYHLHWRLNVLNMMSPETKRQEIIDFFTNWQTREDYKTFTMDLRCWYSPFISYDSVFCTSFLENYTPEAMWPKYQLVSPEARRQEIIDFFNEWEKRKDFTTFENNQMYWITAQGFLGCF</sequence>
<organism evidence="1 2">
    <name type="scientific">Pristionchus pacificus</name>
    <name type="common">Parasitic nematode worm</name>
    <dbReference type="NCBI Taxonomy" id="54126"/>
    <lineage>
        <taxon>Eukaryota</taxon>
        <taxon>Metazoa</taxon>
        <taxon>Ecdysozoa</taxon>
        <taxon>Nematoda</taxon>
        <taxon>Chromadorea</taxon>
        <taxon>Rhabditida</taxon>
        <taxon>Rhabditina</taxon>
        <taxon>Diplogasteromorpha</taxon>
        <taxon>Diplogasteroidea</taxon>
        <taxon>Neodiplogasteridae</taxon>
        <taxon>Pristionchus</taxon>
    </lineage>
</organism>
<gene>
    <name evidence="1" type="primary">WBGene00281744</name>
</gene>
<reference evidence="1" key="2">
    <citation type="submission" date="2022-06" db="UniProtKB">
        <authorList>
            <consortium name="EnsemblMetazoa"/>
        </authorList>
    </citation>
    <scope>IDENTIFICATION</scope>
    <source>
        <strain evidence="1">PS312</strain>
    </source>
</reference>